<dbReference type="CDD" id="cd16454">
    <property type="entry name" value="RING-H2_PA-TM-RING"/>
    <property type="match status" value="1"/>
</dbReference>
<evidence type="ECO:0000256" key="11">
    <source>
        <dbReference type="SAM" id="MobiDB-lite"/>
    </source>
</evidence>
<evidence type="ECO:0000256" key="3">
    <source>
        <dbReference type="ARBA" id="ARBA00012483"/>
    </source>
</evidence>
<dbReference type="GO" id="GO:0061630">
    <property type="term" value="F:ubiquitin protein ligase activity"/>
    <property type="evidence" value="ECO:0007669"/>
    <property type="project" value="UniProtKB-EC"/>
</dbReference>
<keyword evidence="7" id="KW-0862">Zinc</keyword>
<dbReference type="Pfam" id="PF02225">
    <property type="entry name" value="PA"/>
    <property type="match status" value="1"/>
</dbReference>
<dbReference type="PANTHER" id="PTHR47168:SF1">
    <property type="entry name" value="OS02G0798600 PROTEIN"/>
    <property type="match status" value="1"/>
</dbReference>
<feature type="region of interest" description="Disordered" evidence="11">
    <location>
        <begin position="1"/>
        <end position="30"/>
    </location>
</feature>
<feature type="region of interest" description="Disordered" evidence="11">
    <location>
        <begin position="60"/>
        <end position="79"/>
    </location>
</feature>
<evidence type="ECO:0000313" key="14">
    <source>
        <dbReference type="EMBL" id="GAA95299.1"/>
    </source>
</evidence>
<gene>
    <name evidence="14" type="primary">Mo01956</name>
    <name evidence="14" type="ORF">E5Q_01956</name>
</gene>
<dbReference type="STRING" id="764103.G7DXI9"/>
<feature type="transmembrane region" description="Helical" evidence="12">
    <location>
        <begin position="343"/>
        <end position="366"/>
    </location>
</feature>
<dbReference type="eggNOG" id="KOG4628">
    <property type="taxonomic scope" value="Eukaryota"/>
</dbReference>
<dbReference type="InterPro" id="IPR001841">
    <property type="entry name" value="Znf_RING"/>
</dbReference>
<evidence type="ECO:0000256" key="4">
    <source>
        <dbReference type="ARBA" id="ARBA00022692"/>
    </source>
</evidence>
<dbReference type="Gene3D" id="3.50.30.30">
    <property type="match status" value="1"/>
</dbReference>
<dbReference type="InParanoid" id="G7DXI9"/>
<reference evidence="14 15" key="1">
    <citation type="journal article" date="2011" name="J. Gen. Appl. Microbiol.">
        <title>Draft genome sequencing of the enigmatic basidiomycete Mixia osmundae.</title>
        <authorList>
            <person name="Nishida H."/>
            <person name="Nagatsuka Y."/>
            <person name="Sugiyama J."/>
        </authorList>
    </citation>
    <scope>NUCLEOTIDE SEQUENCE [LARGE SCALE GENOMIC DNA]</scope>
    <source>
        <strain evidence="15">CBS 9802 / IAM 14324 / JCM 22182 / KY 12970</strain>
    </source>
</reference>
<dbReference type="Gene3D" id="3.30.40.10">
    <property type="entry name" value="Zinc/RING finger domain, C3HC4 (zinc finger)"/>
    <property type="match status" value="1"/>
</dbReference>
<evidence type="ECO:0000259" key="13">
    <source>
        <dbReference type="PROSITE" id="PS50089"/>
    </source>
</evidence>
<accession>G7DXI9</accession>
<evidence type="ECO:0000256" key="12">
    <source>
        <dbReference type="SAM" id="Phobius"/>
    </source>
</evidence>
<dbReference type="CDD" id="cd00538">
    <property type="entry name" value="PA"/>
    <property type="match status" value="1"/>
</dbReference>
<dbReference type="SUPFAM" id="SSF57850">
    <property type="entry name" value="RING/U-box"/>
    <property type="match status" value="1"/>
</dbReference>
<dbReference type="InterPro" id="IPR046450">
    <property type="entry name" value="PA_dom_sf"/>
</dbReference>
<dbReference type="FunFam" id="3.30.40.10:FF:000388">
    <property type="entry name" value="Putative RING zinc finger domain superfamily protein"/>
    <property type="match status" value="1"/>
</dbReference>
<evidence type="ECO:0000256" key="9">
    <source>
        <dbReference type="ARBA" id="ARBA00023136"/>
    </source>
</evidence>
<keyword evidence="15" id="KW-1185">Reference proteome</keyword>
<protein>
    <recommendedName>
        <fullName evidence="3">RING-type E3 ubiquitin transferase</fullName>
        <ecNumber evidence="3">2.3.2.27</ecNumber>
    </recommendedName>
</protein>
<name>G7DXI9_MIXOS</name>
<dbReference type="InterPro" id="IPR003137">
    <property type="entry name" value="PA_domain"/>
</dbReference>
<dbReference type="PROSITE" id="PS50089">
    <property type="entry name" value="ZF_RING_2"/>
    <property type="match status" value="1"/>
</dbReference>
<dbReference type="InterPro" id="IPR013083">
    <property type="entry name" value="Znf_RING/FYVE/PHD"/>
</dbReference>
<dbReference type="HOGENOM" id="CLU_033008_0_0_1"/>
<dbReference type="OMA" id="IVHRIRM"/>
<keyword evidence="4 12" id="KW-0812">Transmembrane</keyword>
<evidence type="ECO:0000313" key="15">
    <source>
        <dbReference type="Proteomes" id="UP000009131"/>
    </source>
</evidence>
<evidence type="ECO:0000256" key="10">
    <source>
        <dbReference type="PROSITE-ProRule" id="PRU00175"/>
    </source>
</evidence>
<keyword evidence="6 10" id="KW-0863">Zinc-finger</keyword>
<dbReference type="FunCoup" id="G7DXI9">
    <property type="interactions" value="282"/>
</dbReference>
<dbReference type="AlphaFoldDB" id="G7DXI9"/>
<dbReference type="EMBL" id="BABT02000061">
    <property type="protein sequence ID" value="GAA95299.1"/>
    <property type="molecule type" value="Genomic_DNA"/>
</dbReference>
<dbReference type="SMART" id="SM00184">
    <property type="entry name" value="RING"/>
    <property type="match status" value="1"/>
</dbReference>
<dbReference type="GO" id="GO:0008270">
    <property type="term" value="F:zinc ion binding"/>
    <property type="evidence" value="ECO:0007669"/>
    <property type="project" value="UniProtKB-KW"/>
</dbReference>
<evidence type="ECO:0000256" key="6">
    <source>
        <dbReference type="ARBA" id="ARBA00022771"/>
    </source>
</evidence>
<feature type="compositionally biased region" description="Basic and acidic residues" evidence="11">
    <location>
        <begin position="66"/>
        <end position="75"/>
    </location>
</feature>
<evidence type="ECO:0000256" key="2">
    <source>
        <dbReference type="ARBA" id="ARBA00004167"/>
    </source>
</evidence>
<comment type="caution">
    <text evidence="14">The sequence shown here is derived from an EMBL/GenBank/DDBJ whole genome shotgun (WGS) entry which is preliminary data.</text>
</comment>
<dbReference type="Pfam" id="PF13639">
    <property type="entry name" value="zf-RING_2"/>
    <property type="match status" value="1"/>
</dbReference>
<comment type="subcellular location">
    <subcellularLocation>
        <location evidence="2">Membrane</location>
        <topology evidence="2">Single-pass membrane protein</topology>
    </subcellularLocation>
</comment>
<dbReference type="SUPFAM" id="SSF52025">
    <property type="entry name" value="PA domain"/>
    <property type="match status" value="1"/>
</dbReference>
<keyword evidence="5" id="KW-0479">Metal-binding</keyword>
<organism evidence="14 15">
    <name type="scientific">Mixia osmundae (strain CBS 9802 / IAM 14324 / JCM 22182 / KY 12970)</name>
    <dbReference type="NCBI Taxonomy" id="764103"/>
    <lineage>
        <taxon>Eukaryota</taxon>
        <taxon>Fungi</taxon>
        <taxon>Dikarya</taxon>
        <taxon>Basidiomycota</taxon>
        <taxon>Pucciniomycotina</taxon>
        <taxon>Mixiomycetes</taxon>
        <taxon>Mixiales</taxon>
        <taxon>Mixiaceae</taxon>
        <taxon>Mixia</taxon>
    </lineage>
</organism>
<sequence length="575" mass="62411">MSSVDPTPAEAPGRDYAPIEHVDDESLEPRRASSRRGWIFPVLVFGAIILLGILPGESDGTPVRDQPGRGHDGQRSHGGVLDKIGHWIGDTVGWRSNNGTAGSGRLTWGSFASGWSESTVYVVSTDAYYRSRPASFGAHISDEQGLRGYLLPISSLAARQAGMDEADELSQERDYACEDAQPNRDGRGNNDDFDDAINTVHHRRDNGTDTDETVQFIALILRGKCSFADKVRRAQSLGAVGALIGDSAPHNSPLLGSGSSLVGMWGPDAHDIIIPSAFVSAESYSDLRRLYQEYLDHPNSELGVAFADQSTLVQASDATSHTANATADRGLAIVMSQDQAFDWPLMDLCLLLLFLPSVLTLLTLGLHRVRVARRRRQDRAPKHAVESLPCILWSEHLDDDLEKAEREGLSTAEVLKSHATPTSWLARIGLRARTVLHDAKTYVLLRPTTAAHEDDASLQDASPEASGSSAPLQAVSAASLTPAARKRIFGQRECSICLCDFEVGEAVRVLPCGHLFHQVEVDPWLLQTKRVCPVCRTSITDVPRPTAAANAVLVPVEESADSSRQTNNERTPLLD</sequence>
<keyword evidence="9 12" id="KW-0472">Membrane</keyword>
<keyword evidence="8 12" id="KW-1133">Transmembrane helix</keyword>
<evidence type="ECO:0000256" key="7">
    <source>
        <dbReference type="ARBA" id="ARBA00022833"/>
    </source>
</evidence>
<dbReference type="RefSeq" id="XP_014569838.1">
    <property type="nucleotide sequence ID" value="XM_014714352.1"/>
</dbReference>
<feature type="domain" description="RING-type" evidence="13">
    <location>
        <begin position="494"/>
        <end position="536"/>
    </location>
</feature>
<evidence type="ECO:0000256" key="8">
    <source>
        <dbReference type="ARBA" id="ARBA00022989"/>
    </source>
</evidence>
<comment type="catalytic activity">
    <reaction evidence="1">
        <text>S-ubiquitinyl-[E2 ubiquitin-conjugating enzyme]-L-cysteine + [acceptor protein]-L-lysine = [E2 ubiquitin-conjugating enzyme]-L-cysteine + N(6)-ubiquitinyl-[acceptor protein]-L-lysine.</text>
        <dbReference type="EC" id="2.3.2.27"/>
    </reaction>
</comment>
<dbReference type="EC" id="2.3.2.27" evidence="3"/>
<dbReference type="InterPro" id="IPR051653">
    <property type="entry name" value="E3_ligase_sorting_rcpt"/>
</dbReference>
<feature type="transmembrane region" description="Helical" evidence="12">
    <location>
        <begin position="38"/>
        <end position="56"/>
    </location>
</feature>
<evidence type="ECO:0000256" key="5">
    <source>
        <dbReference type="ARBA" id="ARBA00022723"/>
    </source>
</evidence>
<dbReference type="Proteomes" id="UP000009131">
    <property type="component" value="Unassembled WGS sequence"/>
</dbReference>
<feature type="region of interest" description="Disordered" evidence="11">
    <location>
        <begin position="556"/>
        <end position="575"/>
    </location>
</feature>
<dbReference type="OrthoDB" id="8062037at2759"/>
<dbReference type="PANTHER" id="PTHR47168">
    <property type="entry name" value="RING ZINC FINGER DOMAIN SUPERFAMILY PROTEIN-RELATED"/>
    <property type="match status" value="1"/>
</dbReference>
<feature type="compositionally biased region" description="Polar residues" evidence="11">
    <location>
        <begin position="562"/>
        <end position="575"/>
    </location>
</feature>
<evidence type="ECO:0000256" key="1">
    <source>
        <dbReference type="ARBA" id="ARBA00000900"/>
    </source>
</evidence>
<dbReference type="GO" id="GO:0016020">
    <property type="term" value="C:membrane"/>
    <property type="evidence" value="ECO:0007669"/>
    <property type="project" value="UniProtKB-SubCell"/>
</dbReference>
<reference evidence="14 15" key="2">
    <citation type="journal article" date="2012" name="Open Biol.">
        <title>Characteristics of nucleosomes and linker DNA regions on the genome of the basidiomycete Mixia osmundae revealed by mono- and dinucleosome mapping.</title>
        <authorList>
            <person name="Nishida H."/>
            <person name="Kondo S."/>
            <person name="Matsumoto T."/>
            <person name="Suzuki Y."/>
            <person name="Yoshikawa H."/>
            <person name="Taylor T.D."/>
            <person name="Sugiyama J."/>
        </authorList>
    </citation>
    <scope>NUCLEOTIDE SEQUENCE [LARGE SCALE GENOMIC DNA]</scope>
    <source>
        <strain evidence="15">CBS 9802 / IAM 14324 / JCM 22182 / KY 12970</strain>
    </source>
</reference>
<proteinExistence type="predicted"/>